<keyword evidence="3" id="KW-0560">Oxidoreductase</keyword>
<dbReference type="Proteomes" id="UP000245728">
    <property type="component" value="Chromosome"/>
</dbReference>
<keyword evidence="2" id="KW-0547">Nucleotide-binding</keyword>
<dbReference type="InterPro" id="IPR006905">
    <property type="entry name" value="Flavin_halogenase"/>
</dbReference>
<keyword evidence="2" id="KW-0274">FAD</keyword>
<name>A0A2S2E094_9ALTE</name>
<evidence type="ECO:0000256" key="1">
    <source>
        <dbReference type="PIRSR" id="PIRSR011396-1"/>
    </source>
</evidence>
<dbReference type="OrthoDB" id="7178350at2"/>
<proteinExistence type="predicted"/>
<keyword evidence="4" id="KW-1185">Reference proteome</keyword>
<sequence>MKVVIVGGGSSGWMAASILTRLMNQQLDITLVESEQVGTVGVGEATIPPITHFNRVLGISEAEFLKQTQGSIKLGIEFSDWYQPGQSYMHAFGQIGKNMGLAGFHHNWLKAKSEGQGGDFWDYSLNYQAAKANKFTHLNTIPNTQLQGLVQAYHLDAGLYAAYLRQLSEKQGVKRVEGFVESVTLVPETGFIDSLVLQSGQKIQGDLFIDCSGFRGLLIEGALKTGYEDWRHWLPCDRALAIPSEKLDPLPPYTRSIAHNAGWQWQIPLQHRTGNGLVYCSDYLSDEQAQELLLKNLSSDPLAEPKPIRFTTGRRVKQWHKNCVALGLSSGFLEPLESTSLHMVQSGLVRLIKLFPQNGISPVDVEEYNRQSKVEFERIRDFIILHYVLNNRPEAFWQRCRTMPIPDSLAHKIELFREGGKVFREQDELFTEVAWYQVMIGQGLLPQKYHPLADSLTTEQQADLLTGLKTLIDRTVQQLPTHQSFLDKIMA</sequence>
<dbReference type="Gene3D" id="3.50.50.60">
    <property type="entry name" value="FAD/NAD(P)-binding domain"/>
    <property type="match status" value="1"/>
</dbReference>
<evidence type="ECO:0000313" key="3">
    <source>
        <dbReference type="EMBL" id="AWL11064.1"/>
    </source>
</evidence>
<dbReference type="EC" id="1.14.19.9" evidence="3"/>
<dbReference type="InterPro" id="IPR036188">
    <property type="entry name" value="FAD/NAD-bd_sf"/>
</dbReference>
<accession>A0A2S2E094</accession>
<dbReference type="GO" id="GO:0004497">
    <property type="term" value="F:monooxygenase activity"/>
    <property type="evidence" value="ECO:0007669"/>
    <property type="project" value="InterPro"/>
</dbReference>
<dbReference type="SUPFAM" id="SSF51905">
    <property type="entry name" value="FAD/NAD(P)-binding domain"/>
    <property type="match status" value="1"/>
</dbReference>
<protein>
    <submittedName>
        <fullName evidence="3">Tryptophan 7-halogenase</fullName>
        <ecNumber evidence="3">1.14.19.9</ecNumber>
    </submittedName>
</protein>
<reference evidence="3 4" key="1">
    <citation type="submission" date="2018-05" db="EMBL/GenBank/DDBJ databases">
        <title>Salinimonas sp. HMF8227 Genome sequencing and assembly.</title>
        <authorList>
            <person name="Kang H."/>
            <person name="Kang J."/>
            <person name="Cha I."/>
            <person name="Kim H."/>
            <person name="Joh K."/>
        </authorList>
    </citation>
    <scope>NUCLEOTIDE SEQUENCE [LARGE SCALE GENOMIC DNA]</scope>
    <source>
        <strain evidence="3 4">HMF8227</strain>
    </source>
</reference>
<dbReference type="PANTHER" id="PTHR43747:SF4">
    <property type="entry name" value="FLAVIN-DEPENDENT TRYPTOPHAN HALOGENASE"/>
    <property type="match status" value="1"/>
</dbReference>
<dbReference type="GO" id="GO:0000166">
    <property type="term" value="F:nucleotide binding"/>
    <property type="evidence" value="ECO:0007669"/>
    <property type="project" value="UniProtKB-KW"/>
</dbReference>
<keyword evidence="2" id="KW-0285">Flavoprotein</keyword>
<evidence type="ECO:0000256" key="2">
    <source>
        <dbReference type="PIRSR" id="PIRSR011396-2"/>
    </source>
</evidence>
<dbReference type="EMBL" id="CP029347">
    <property type="protein sequence ID" value="AWL11064.1"/>
    <property type="molecule type" value="Genomic_DNA"/>
</dbReference>
<feature type="binding site" evidence="2">
    <location>
        <position position="337"/>
    </location>
    <ligand>
        <name>FAD</name>
        <dbReference type="ChEBI" id="CHEBI:57692"/>
    </ligand>
</feature>
<dbReference type="InterPro" id="IPR050816">
    <property type="entry name" value="Flavin-dep_Halogenase_NPB"/>
</dbReference>
<feature type="binding site" evidence="2">
    <location>
        <position position="73"/>
    </location>
    <ligand>
        <name>7-chloro-L-tryptophan</name>
        <dbReference type="ChEBI" id="CHEBI:58713"/>
    </ligand>
</feature>
<dbReference type="RefSeq" id="WP_109338735.1">
    <property type="nucleotide sequence ID" value="NZ_CP029347.1"/>
</dbReference>
<dbReference type="AlphaFoldDB" id="A0A2S2E094"/>
<dbReference type="PANTHER" id="PTHR43747">
    <property type="entry name" value="FAD-BINDING PROTEIN"/>
    <property type="match status" value="1"/>
</dbReference>
<organism evidence="3 4">
    <name type="scientific">Saliniradius amylolyticus</name>
    <dbReference type="NCBI Taxonomy" id="2183582"/>
    <lineage>
        <taxon>Bacteria</taxon>
        <taxon>Pseudomonadati</taxon>
        <taxon>Pseudomonadota</taxon>
        <taxon>Gammaproteobacteria</taxon>
        <taxon>Alteromonadales</taxon>
        <taxon>Alteromonadaceae</taxon>
        <taxon>Saliniradius</taxon>
    </lineage>
</organism>
<dbReference type="KEGG" id="salh:HMF8227_00568"/>
<feature type="binding site" evidence="2">
    <location>
        <position position="180"/>
    </location>
    <ligand>
        <name>FAD</name>
        <dbReference type="ChEBI" id="CHEBI:57692"/>
    </ligand>
</feature>
<evidence type="ECO:0000313" key="4">
    <source>
        <dbReference type="Proteomes" id="UP000245728"/>
    </source>
</evidence>
<dbReference type="Pfam" id="PF04820">
    <property type="entry name" value="Trp_halogenase"/>
    <property type="match status" value="1"/>
</dbReference>
<dbReference type="PIRSF" id="PIRSF011396">
    <property type="entry name" value="Trp_halogenase"/>
    <property type="match status" value="1"/>
</dbReference>
<gene>
    <name evidence="3" type="ORF">HMF8227_00568</name>
</gene>
<feature type="active site" evidence="1">
    <location>
        <position position="73"/>
    </location>
</feature>
<dbReference type="InterPro" id="IPR033856">
    <property type="entry name" value="Trp_halogen"/>
</dbReference>
<feature type="binding site" evidence="2">
    <location>
        <position position="328"/>
    </location>
    <ligand>
        <name>FAD</name>
        <dbReference type="ChEBI" id="CHEBI:57692"/>
    </ligand>
</feature>